<dbReference type="SUPFAM" id="SSF51679">
    <property type="entry name" value="Bacterial luciferase-like"/>
    <property type="match status" value="1"/>
</dbReference>
<keyword evidence="2" id="KW-1185">Reference proteome</keyword>
<dbReference type="EMBL" id="CASHTH010002406">
    <property type="protein sequence ID" value="CAI8029422.1"/>
    <property type="molecule type" value="Genomic_DNA"/>
</dbReference>
<comment type="caution">
    <text evidence="1">The sequence shown here is derived from an EMBL/GenBank/DDBJ whole genome shotgun (WGS) entry which is preliminary data.</text>
</comment>
<dbReference type="GO" id="GO:0016705">
    <property type="term" value="F:oxidoreductase activity, acting on paired donors, with incorporation or reduction of molecular oxygen"/>
    <property type="evidence" value="ECO:0007669"/>
    <property type="project" value="InterPro"/>
</dbReference>
<accession>A0AA35SHW4</accession>
<evidence type="ECO:0008006" key="3">
    <source>
        <dbReference type="Google" id="ProtNLM"/>
    </source>
</evidence>
<name>A0AA35SHW4_GEOBA</name>
<organism evidence="1 2">
    <name type="scientific">Geodia barretti</name>
    <name type="common">Barrett's horny sponge</name>
    <dbReference type="NCBI Taxonomy" id="519541"/>
    <lineage>
        <taxon>Eukaryota</taxon>
        <taxon>Metazoa</taxon>
        <taxon>Porifera</taxon>
        <taxon>Demospongiae</taxon>
        <taxon>Heteroscleromorpha</taxon>
        <taxon>Tetractinellida</taxon>
        <taxon>Astrophorina</taxon>
        <taxon>Geodiidae</taxon>
        <taxon>Geodia</taxon>
    </lineage>
</organism>
<evidence type="ECO:0000313" key="2">
    <source>
        <dbReference type="Proteomes" id="UP001174909"/>
    </source>
</evidence>
<gene>
    <name evidence="1" type="ORF">GBAR_LOCUS16717</name>
</gene>
<dbReference type="Proteomes" id="UP001174909">
    <property type="component" value="Unassembled WGS sequence"/>
</dbReference>
<evidence type="ECO:0000313" key="1">
    <source>
        <dbReference type="EMBL" id="CAI8029422.1"/>
    </source>
</evidence>
<protein>
    <recommendedName>
        <fullName evidence="3">Luciferase</fullName>
    </recommendedName>
</protein>
<dbReference type="InterPro" id="IPR036661">
    <property type="entry name" value="Luciferase-like_sf"/>
</dbReference>
<dbReference type="Gene3D" id="3.20.20.30">
    <property type="entry name" value="Luciferase-like domain"/>
    <property type="match status" value="1"/>
</dbReference>
<reference evidence="1" key="1">
    <citation type="submission" date="2023-03" db="EMBL/GenBank/DDBJ databases">
        <authorList>
            <person name="Steffen K."/>
            <person name="Cardenas P."/>
        </authorList>
    </citation>
    <scope>NUCLEOTIDE SEQUENCE</scope>
</reference>
<proteinExistence type="predicted"/>
<dbReference type="AlphaFoldDB" id="A0AA35SHW4"/>
<sequence length="112" mass="12870">MHIMMFTERPYYDVPEDEIIKNASYFGIPNEHFNPEVGGQLYNSYFDEAVYAEEKGFDGVMLNEHHGTPFCMGAVMNIEAAVLAGLPSESRLCCWATRCRWPIRCALPKSWR</sequence>